<evidence type="ECO:0000259" key="1">
    <source>
        <dbReference type="SMART" id="SM00850"/>
    </source>
</evidence>
<evidence type="ECO:0000313" key="2">
    <source>
        <dbReference type="EMBL" id="MBC5633887.1"/>
    </source>
</evidence>
<dbReference type="SMART" id="SM00850">
    <property type="entry name" value="LytTR"/>
    <property type="match status" value="1"/>
</dbReference>
<dbReference type="PANTHER" id="PTHR37299">
    <property type="entry name" value="TRANSCRIPTIONAL REGULATOR-RELATED"/>
    <property type="match status" value="1"/>
</dbReference>
<comment type="caution">
    <text evidence="2">The sequence shown here is derived from an EMBL/GenBank/DDBJ whole genome shotgun (WGS) entry which is preliminary data.</text>
</comment>
<gene>
    <name evidence="2" type="ORF">H8S65_14100</name>
</gene>
<dbReference type="RefSeq" id="WP_186930566.1">
    <property type="nucleotide sequence ID" value="NZ_JACOOJ010000027.1"/>
</dbReference>
<reference evidence="2 3" key="1">
    <citation type="submission" date="2020-08" db="EMBL/GenBank/DDBJ databases">
        <title>Genome public.</title>
        <authorList>
            <person name="Liu C."/>
            <person name="Sun Q."/>
        </authorList>
    </citation>
    <scope>NUCLEOTIDE SEQUENCE [LARGE SCALE GENOMIC DNA]</scope>
    <source>
        <strain evidence="2 3">NSJ-79</strain>
    </source>
</reference>
<feature type="domain" description="HTH LytTR-type" evidence="1">
    <location>
        <begin position="17"/>
        <end position="114"/>
    </location>
</feature>
<keyword evidence="3" id="KW-1185">Reference proteome</keyword>
<dbReference type="Proteomes" id="UP000651475">
    <property type="component" value="Unassembled WGS sequence"/>
</dbReference>
<dbReference type="PANTHER" id="PTHR37299:SF1">
    <property type="entry name" value="STAGE 0 SPORULATION PROTEIN A HOMOLOG"/>
    <property type="match status" value="1"/>
</dbReference>
<dbReference type="InterPro" id="IPR046947">
    <property type="entry name" value="LytR-like"/>
</dbReference>
<accession>A0ABR7DR23</accession>
<dbReference type="EMBL" id="JACOOJ010000027">
    <property type="protein sequence ID" value="MBC5633887.1"/>
    <property type="molecule type" value="Genomic_DNA"/>
</dbReference>
<evidence type="ECO:0000313" key="3">
    <source>
        <dbReference type="Proteomes" id="UP000651475"/>
    </source>
</evidence>
<protein>
    <submittedName>
        <fullName evidence="2">LytTR family transcriptional regulator</fullName>
    </submittedName>
</protein>
<dbReference type="Gene3D" id="2.40.50.1020">
    <property type="entry name" value="LytTr DNA-binding domain"/>
    <property type="match status" value="1"/>
</dbReference>
<name>A0ABR7DR23_9BACT</name>
<proteinExistence type="predicted"/>
<dbReference type="InterPro" id="IPR007492">
    <property type="entry name" value="LytTR_DNA-bd_dom"/>
</dbReference>
<organism evidence="2 3">
    <name type="scientific">Parabacteroides hominis</name>
    <dbReference type="NCBI Taxonomy" id="2763057"/>
    <lineage>
        <taxon>Bacteria</taxon>
        <taxon>Pseudomonadati</taxon>
        <taxon>Bacteroidota</taxon>
        <taxon>Bacteroidia</taxon>
        <taxon>Bacteroidales</taxon>
        <taxon>Tannerellaceae</taxon>
        <taxon>Parabacteroides</taxon>
    </lineage>
</organism>
<sequence>MEQLVFEEKFFWYSDRNNMWKVEYNDIISIECDKPYIKFLLKGSKAIVIKKSLLNVQKNLNEKLFVRINRKTIVNMENVQSVLKNKDVYSLLMQNGLEYVVSFRTVSLVRKCFFLLNSSEKKDENGENENI</sequence>
<dbReference type="Pfam" id="PF04397">
    <property type="entry name" value="LytTR"/>
    <property type="match status" value="1"/>
</dbReference>